<keyword evidence="2" id="KW-1185">Reference proteome</keyword>
<accession>A0A5B7KD17</accession>
<sequence>MIMYQIPASLDNIIHSYVRVGKAPSAASRQYAVLLLNWTLSELSLVC</sequence>
<protein>
    <submittedName>
        <fullName evidence="1">Uncharacterized protein</fullName>
    </submittedName>
</protein>
<dbReference type="Proteomes" id="UP000324222">
    <property type="component" value="Unassembled WGS sequence"/>
</dbReference>
<dbReference type="AlphaFoldDB" id="A0A5B7KD17"/>
<organism evidence="1 2">
    <name type="scientific">Portunus trituberculatus</name>
    <name type="common">Swimming crab</name>
    <name type="synonym">Neptunus trituberculatus</name>
    <dbReference type="NCBI Taxonomy" id="210409"/>
    <lineage>
        <taxon>Eukaryota</taxon>
        <taxon>Metazoa</taxon>
        <taxon>Ecdysozoa</taxon>
        <taxon>Arthropoda</taxon>
        <taxon>Crustacea</taxon>
        <taxon>Multicrustacea</taxon>
        <taxon>Malacostraca</taxon>
        <taxon>Eumalacostraca</taxon>
        <taxon>Eucarida</taxon>
        <taxon>Decapoda</taxon>
        <taxon>Pleocyemata</taxon>
        <taxon>Brachyura</taxon>
        <taxon>Eubrachyura</taxon>
        <taxon>Portunoidea</taxon>
        <taxon>Portunidae</taxon>
        <taxon>Portuninae</taxon>
        <taxon>Portunus</taxon>
    </lineage>
</organism>
<reference evidence="1 2" key="1">
    <citation type="submission" date="2019-05" db="EMBL/GenBank/DDBJ databases">
        <title>Another draft genome of Portunus trituberculatus and its Hox gene families provides insights of decapod evolution.</title>
        <authorList>
            <person name="Jeong J.-H."/>
            <person name="Song I."/>
            <person name="Kim S."/>
            <person name="Choi T."/>
            <person name="Kim D."/>
            <person name="Ryu S."/>
            <person name="Kim W."/>
        </authorList>
    </citation>
    <scope>NUCLEOTIDE SEQUENCE [LARGE SCALE GENOMIC DNA]</scope>
    <source>
        <tissue evidence="1">Muscle</tissue>
    </source>
</reference>
<proteinExistence type="predicted"/>
<name>A0A5B7KD17_PORTR</name>
<comment type="caution">
    <text evidence="1">The sequence shown here is derived from an EMBL/GenBank/DDBJ whole genome shotgun (WGS) entry which is preliminary data.</text>
</comment>
<evidence type="ECO:0000313" key="2">
    <source>
        <dbReference type="Proteomes" id="UP000324222"/>
    </source>
</evidence>
<dbReference type="EMBL" id="VSRR010141956">
    <property type="protein sequence ID" value="MPD04614.1"/>
    <property type="molecule type" value="Genomic_DNA"/>
</dbReference>
<gene>
    <name evidence="1" type="ORF">E2C01_100311</name>
</gene>
<evidence type="ECO:0000313" key="1">
    <source>
        <dbReference type="EMBL" id="MPD04614.1"/>
    </source>
</evidence>